<dbReference type="Proteomes" id="UP001219518">
    <property type="component" value="Unassembled WGS sequence"/>
</dbReference>
<dbReference type="Gene3D" id="3.30.710.10">
    <property type="entry name" value="Potassium Channel Kv1.1, Chain A"/>
    <property type="match status" value="1"/>
</dbReference>
<feature type="compositionally biased region" description="Low complexity" evidence="1">
    <location>
        <begin position="187"/>
        <end position="204"/>
    </location>
</feature>
<dbReference type="SMART" id="SM00225">
    <property type="entry name" value="BTB"/>
    <property type="match status" value="1"/>
</dbReference>
<dbReference type="AlphaFoldDB" id="A0AAE1GXJ9"/>
<keyword evidence="4" id="KW-1185">Reference proteome</keyword>
<dbReference type="EMBL" id="JAHWGI010000241">
    <property type="protein sequence ID" value="KAK3911171.1"/>
    <property type="molecule type" value="Genomic_DNA"/>
</dbReference>
<reference evidence="3" key="1">
    <citation type="submission" date="2021-07" db="EMBL/GenBank/DDBJ databases">
        <authorList>
            <person name="Catto M.A."/>
            <person name="Jacobson A."/>
            <person name="Kennedy G."/>
            <person name="Labadie P."/>
            <person name="Hunt B.G."/>
            <person name="Srinivasan R."/>
        </authorList>
    </citation>
    <scope>NUCLEOTIDE SEQUENCE</scope>
    <source>
        <strain evidence="3">PL_HMW_Pooled</strain>
        <tissue evidence="3">Head</tissue>
    </source>
</reference>
<name>A0AAE1GXJ9_9NEOP</name>
<feature type="domain" description="BTB" evidence="2">
    <location>
        <begin position="248"/>
        <end position="308"/>
    </location>
</feature>
<dbReference type="InterPro" id="IPR011333">
    <property type="entry name" value="SKP1/BTB/POZ_sf"/>
</dbReference>
<gene>
    <name evidence="3" type="ORF">KUF71_004344</name>
</gene>
<protein>
    <submittedName>
        <fullName evidence="3">TD and POZ domain-containing protein 2</fullName>
    </submittedName>
</protein>
<reference evidence="3" key="2">
    <citation type="journal article" date="2023" name="BMC Genomics">
        <title>Pest status, molecular evolution, and epigenetic factors derived from the genome assembly of Frankliniella fusca, a thysanopteran phytovirus vector.</title>
        <authorList>
            <person name="Catto M.A."/>
            <person name="Labadie P.E."/>
            <person name="Jacobson A.L."/>
            <person name="Kennedy G.G."/>
            <person name="Srinivasan R."/>
            <person name="Hunt B.G."/>
        </authorList>
    </citation>
    <scope>NUCLEOTIDE SEQUENCE</scope>
    <source>
        <strain evidence="3">PL_HMW_Pooled</strain>
    </source>
</reference>
<dbReference type="Pfam" id="PF00651">
    <property type="entry name" value="BTB"/>
    <property type="match status" value="1"/>
</dbReference>
<evidence type="ECO:0000313" key="4">
    <source>
        <dbReference type="Proteomes" id="UP001219518"/>
    </source>
</evidence>
<feature type="region of interest" description="Disordered" evidence="1">
    <location>
        <begin position="185"/>
        <end position="212"/>
    </location>
</feature>
<proteinExistence type="predicted"/>
<dbReference type="PROSITE" id="PS50097">
    <property type="entry name" value="BTB"/>
    <property type="match status" value="1"/>
</dbReference>
<dbReference type="Gene3D" id="1.25.40.420">
    <property type="match status" value="1"/>
</dbReference>
<feature type="region of interest" description="Disordered" evidence="1">
    <location>
        <begin position="123"/>
        <end position="145"/>
    </location>
</feature>
<comment type="caution">
    <text evidence="3">The sequence shown here is derived from an EMBL/GenBank/DDBJ whole genome shotgun (WGS) entry which is preliminary data.</text>
</comment>
<evidence type="ECO:0000313" key="3">
    <source>
        <dbReference type="EMBL" id="KAK3911171.1"/>
    </source>
</evidence>
<feature type="compositionally biased region" description="Low complexity" evidence="1">
    <location>
        <begin position="123"/>
        <end position="133"/>
    </location>
</feature>
<dbReference type="CDD" id="cd14733">
    <property type="entry name" value="BACK"/>
    <property type="match status" value="1"/>
</dbReference>
<accession>A0AAE1GXJ9</accession>
<organism evidence="3 4">
    <name type="scientific">Frankliniella fusca</name>
    <dbReference type="NCBI Taxonomy" id="407009"/>
    <lineage>
        <taxon>Eukaryota</taxon>
        <taxon>Metazoa</taxon>
        <taxon>Ecdysozoa</taxon>
        <taxon>Arthropoda</taxon>
        <taxon>Hexapoda</taxon>
        <taxon>Insecta</taxon>
        <taxon>Pterygota</taxon>
        <taxon>Neoptera</taxon>
        <taxon>Paraneoptera</taxon>
        <taxon>Thysanoptera</taxon>
        <taxon>Terebrantia</taxon>
        <taxon>Thripoidea</taxon>
        <taxon>Thripidae</taxon>
        <taxon>Frankliniella</taxon>
    </lineage>
</organism>
<dbReference type="InterPro" id="IPR000210">
    <property type="entry name" value="BTB/POZ_dom"/>
</dbReference>
<dbReference type="SUPFAM" id="SSF54695">
    <property type="entry name" value="POZ domain"/>
    <property type="match status" value="1"/>
</dbReference>
<evidence type="ECO:0000259" key="2">
    <source>
        <dbReference type="PROSITE" id="PS50097"/>
    </source>
</evidence>
<evidence type="ECO:0000256" key="1">
    <source>
        <dbReference type="SAM" id="MobiDB-lite"/>
    </source>
</evidence>
<dbReference type="PANTHER" id="PTHR24413">
    <property type="entry name" value="SPECKLE-TYPE POZ PROTEIN"/>
    <property type="match status" value="1"/>
</dbReference>
<sequence length="411" mass="44411">MARPGPGAAAAEALNQAVSRFSRGEDQSVDILMVTATSCINVDDVQPGDEVEVSHFQLSQPRITWTMKLLVADTGVMRVVIDDVSAEDLSRLLLRGTVSVQSRLSDQDDVVIVNDVESQAEVEASAGGAAATPVSPPPPSPGSFRHQRIVVDAGTEGPATIASMHLSAACMLRVTMHTFYYHPARPSPSGDEASSSSTGGSSTDSPEDTPEEEIAVDVEVAADPNPDVRMLSKLSADLGQLLRTQTEADVTLVVEELPVHAHRAVLAARSDVFRRLLQRLQVPGERLELADVPRQAFLKLLDFVYTGDASGLGGLEQDVLVLAGRFGLADLADACCRRLLRELRRDHSKALDMLVFAERHRVHRLKQRALLIAVEHLCEVTASQQWHEYKHSVPSLAADLLETAAHVLSKP</sequence>